<dbReference type="EMBL" id="GL377592">
    <property type="protein sequence ID" value="EFJ23641.1"/>
    <property type="molecule type" value="Genomic_DNA"/>
</dbReference>
<dbReference type="InterPro" id="IPR011082">
    <property type="entry name" value="Exosome-assoc_fac/DNA_repair"/>
</dbReference>
<organism evidence="9">
    <name type="scientific">Selaginella moellendorffii</name>
    <name type="common">Spikemoss</name>
    <dbReference type="NCBI Taxonomy" id="88036"/>
    <lineage>
        <taxon>Eukaryota</taxon>
        <taxon>Viridiplantae</taxon>
        <taxon>Streptophyta</taxon>
        <taxon>Embryophyta</taxon>
        <taxon>Tracheophyta</taxon>
        <taxon>Lycopodiopsida</taxon>
        <taxon>Selaginellales</taxon>
        <taxon>Selaginellaceae</taxon>
        <taxon>Selaginella</taxon>
    </lineage>
</organism>
<dbReference type="OMA" id="CQSDEKQ"/>
<comment type="subcellular location">
    <subcellularLocation>
        <location evidence="6">Cytoplasm</location>
    </subcellularLocation>
    <subcellularLocation>
        <location evidence="6">Nucleus</location>
        <location evidence="6">Nucleolus</location>
    </subcellularLocation>
    <subcellularLocation>
        <location evidence="1 6">Nucleus</location>
    </subcellularLocation>
</comment>
<dbReference type="Pfam" id="PF04000">
    <property type="entry name" value="Sas10_Utp3"/>
    <property type="match status" value="1"/>
</dbReference>
<comment type="subunit">
    <text evidence="6">Monomer and homodimer.</text>
</comment>
<dbReference type="AlphaFoldDB" id="D8RWB5"/>
<evidence type="ECO:0000256" key="6">
    <source>
        <dbReference type="RuleBase" id="RU368003"/>
    </source>
</evidence>
<dbReference type="GO" id="GO:0003677">
    <property type="term" value="F:DNA binding"/>
    <property type="evidence" value="ECO:0000318"/>
    <property type="project" value="GO_Central"/>
</dbReference>
<evidence type="ECO:0000256" key="2">
    <source>
        <dbReference type="ARBA" id="ARBA00009154"/>
    </source>
</evidence>
<dbReference type="GO" id="GO:0000178">
    <property type="term" value="C:exosome (RNase complex)"/>
    <property type="evidence" value="ECO:0000318"/>
    <property type="project" value="GO_Central"/>
</dbReference>
<gene>
    <name evidence="8" type="ORF">SELMODRAFT_442808</name>
</gene>
<evidence type="ECO:0000256" key="1">
    <source>
        <dbReference type="ARBA" id="ARBA00004123"/>
    </source>
</evidence>
<dbReference type="KEGG" id="smo:SELMODRAFT_442808"/>
<protein>
    <recommendedName>
        <fullName evidence="6">Nuclear nucleic acid-binding protein C1D</fullName>
    </recommendedName>
</protein>
<evidence type="ECO:0000256" key="3">
    <source>
        <dbReference type="ARBA" id="ARBA00022552"/>
    </source>
</evidence>
<evidence type="ECO:0000256" key="5">
    <source>
        <dbReference type="ARBA" id="ARBA00023242"/>
    </source>
</evidence>
<dbReference type="GO" id="GO:0005730">
    <property type="term" value="C:nucleolus"/>
    <property type="evidence" value="ECO:0000318"/>
    <property type="project" value="GO_Central"/>
</dbReference>
<dbReference type="GO" id="GO:0010468">
    <property type="term" value="P:regulation of gene expression"/>
    <property type="evidence" value="ECO:0000318"/>
    <property type="project" value="GO_Central"/>
</dbReference>
<dbReference type="InParanoid" id="D8RWB5"/>
<keyword evidence="9" id="KW-1185">Reference proteome</keyword>
<evidence type="ECO:0000256" key="7">
    <source>
        <dbReference type="SAM" id="MobiDB-lite"/>
    </source>
</evidence>
<dbReference type="GO" id="GO:0003723">
    <property type="term" value="F:RNA binding"/>
    <property type="evidence" value="ECO:0000318"/>
    <property type="project" value="GO_Central"/>
</dbReference>
<dbReference type="GO" id="GO:0000460">
    <property type="term" value="P:maturation of 5.8S rRNA"/>
    <property type="evidence" value="ECO:0000318"/>
    <property type="project" value="GO_Central"/>
</dbReference>
<keyword evidence="3 6" id="KW-0698">rRNA processing</keyword>
<keyword evidence="5 6" id="KW-0539">Nucleus</keyword>
<dbReference type="PANTHER" id="PTHR15341">
    <property type="entry name" value="SUN-COR STEROID HORMONE RECEPTOR CO-REPRESSOR"/>
    <property type="match status" value="1"/>
</dbReference>
<keyword evidence="6" id="KW-0963">Cytoplasm</keyword>
<keyword evidence="4 6" id="KW-0694">RNA-binding</keyword>
<dbReference type="InterPro" id="IPR007146">
    <property type="entry name" value="Sas10/Utp3/C1D"/>
</dbReference>
<dbReference type="Gramene" id="EFJ23641">
    <property type="protein sequence ID" value="EFJ23641"/>
    <property type="gene ID" value="SELMODRAFT_442808"/>
</dbReference>
<dbReference type="HOGENOM" id="CLU_115161_0_0_1"/>
<dbReference type="FunCoup" id="D8RWB5">
    <property type="interactions" value="2652"/>
</dbReference>
<evidence type="ECO:0000313" key="9">
    <source>
        <dbReference type="Proteomes" id="UP000001514"/>
    </source>
</evidence>
<feature type="region of interest" description="Disordered" evidence="7">
    <location>
        <begin position="145"/>
        <end position="170"/>
    </location>
</feature>
<dbReference type="Proteomes" id="UP000001514">
    <property type="component" value="Unassembled WGS sequence"/>
</dbReference>
<keyword evidence="6" id="KW-0238">DNA-binding</keyword>
<sequence length="201" mass="22012">MAAPIPEEVMEGVSGMDDRLERLEQHMKKLLNSWSPDALALLAPADRASAYMAVSKALNAVYCLLLRTRGECPEDHPVKSELDRVNLYDEKVQYACDRSKGETLSMKLLPPRPTLSLDVKAANRFIEHGIPDLTEEQKLLVREAGMRTTTKKNNRPRPDHSSSKRLKSGESVADAAAAFLAVASKEIGLAGNEASIDKAAT</sequence>
<dbReference type="GO" id="GO:0005737">
    <property type="term" value="C:cytoplasm"/>
    <property type="evidence" value="ECO:0007669"/>
    <property type="project" value="UniProtKB-SubCell"/>
</dbReference>
<name>D8RWB5_SELML</name>
<dbReference type="PANTHER" id="PTHR15341:SF3">
    <property type="entry name" value="NUCLEAR NUCLEIC ACID-BINDING PROTEIN C1D"/>
    <property type="match status" value="1"/>
</dbReference>
<evidence type="ECO:0000256" key="4">
    <source>
        <dbReference type="ARBA" id="ARBA00022884"/>
    </source>
</evidence>
<dbReference type="eggNOG" id="KOG4835">
    <property type="taxonomic scope" value="Eukaryota"/>
</dbReference>
<comment type="function">
    <text evidence="6">Plays a role in the recruitment of the exosome to pre-rRNA to mediate the 3'-5' end processing of the 5.8S rRNA.</text>
</comment>
<comment type="similarity">
    <text evidence="2 6">Belongs to the C1D family.</text>
</comment>
<proteinExistence type="inferred from homology"/>
<accession>D8RWB5</accession>
<dbReference type="STRING" id="88036.D8RWB5"/>
<evidence type="ECO:0000313" key="8">
    <source>
        <dbReference type="EMBL" id="EFJ23641.1"/>
    </source>
</evidence>
<reference evidence="8 9" key="1">
    <citation type="journal article" date="2011" name="Science">
        <title>The Selaginella genome identifies genetic changes associated with the evolution of vascular plants.</title>
        <authorList>
            <person name="Banks J.A."/>
            <person name="Nishiyama T."/>
            <person name="Hasebe M."/>
            <person name="Bowman J.L."/>
            <person name="Gribskov M."/>
            <person name="dePamphilis C."/>
            <person name="Albert V.A."/>
            <person name="Aono N."/>
            <person name="Aoyama T."/>
            <person name="Ambrose B.A."/>
            <person name="Ashton N.W."/>
            <person name="Axtell M.J."/>
            <person name="Barker E."/>
            <person name="Barker M.S."/>
            <person name="Bennetzen J.L."/>
            <person name="Bonawitz N.D."/>
            <person name="Chapple C."/>
            <person name="Cheng C."/>
            <person name="Correa L.G."/>
            <person name="Dacre M."/>
            <person name="DeBarry J."/>
            <person name="Dreyer I."/>
            <person name="Elias M."/>
            <person name="Engstrom E.M."/>
            <person name="Estelle M."/>
            <person name="Feng L."/>
            <person name="Finet C."/>
            <person name="Floyd S.K."/>
            <person name="Frommer W.B."/>
            <person name="Fujita T."/>
            <person name="Gramzow L."/>
            <person name="Gutensohn M."/>
            <person name="Harholt J."/>
            <person name="Hattori M."/>
            <person name="Heyl A."/>
            <person name="Hirai T."/>
            <person name="Hiwatashi Y."/>
            <person name="Ishikawa M."/>
            <person name="Iwata M."/>
            <person name="Karol K.G."/>
            <person name="Koehler B."/>
            <person name="Kolukisaoglu U."/>
            <person name="Kubo M."/>
            <person name="Kurata T."/>
            <person name="Lalonde S."/>
            <person name="Li K."/>
            <person name="Li Y."/>
            <person name="Litt A."/>
            <person name="Lyons E."/>
            <person name="Manning G."/>
            <person name="Maruyama T."/>
            <person name="Michael T.P."/>
            <person name="Mikami K."/>
            <person name="Miyazaki S."/>
            <person name="Morinaga S."/>
            <person name="Murata T."/>
            <person name="Mueller-Roeber B."/>
            <person name="Nelson D.R."/>
            <person name="Obara M."/>
            <person name="Oguri Y."/>
            <person name="Olmstead R.G."/>
            <person name="Onodera N."/>
            <person name="Petersen B.L."/>
            <person name="Pils B."/>
            <person name="Prigge M."/>
            <person name="Rensing S.A."/>
            <person name="Riano-Pachon D.M."/>
            <person name="Roberts A.W."/>
            <person name="Sato Y."/>
            <person name="Scheller H.V."/>
            <person name="Schulz B."/>
            <person name="Schulz C."/>
            <person name="Shakirov E.V."/>
            <person name="Shibagaki N."/>
            <person name="Shinohara N."/>
            <person name="Shippen D.E."/>
            <person name="Soerensen I."/>
            <person name="Sotooka R."/>
            <person name="Sugimoto N."/>
            <person name="Sugita M."/>
            <person name="Sumikawa N."/>
            <person name="Tanurdzic M."/>
            <person name="Theissen G."/>
            <person name="Ulvskov P."/>
            <person name="Wakazuki S."/>
            <person name="Weng J.K."/>
            <person name="Willats W.W."/>
            <person name="Wipf D."/>
            <person name="Wolf P.G."/>
            <person name="Yang L."/>
            <person name="Zimmer A.D."/>
            <person name="Zhu Q."/>
            <person name="Mitros T."/>
            <person name="Hellsten U."/>
            <person name="Loque D."/>
            <person name="Otillar R."/>
            <person name="Salamov A."/>
            <person name="Schmutz J."/>
            <person name="Shapiro H."/>
            <person name="Lindquist E."/>
            <person name="Lucas S."/>
            <person name="Rokhsar D."/>
            <person name="Grigoriev I.V."/>
        </authorList>
    </citation>
    <scope>NUCLEOTIDE SEQUENCE [LARGE SCALE GENOMIC DNA]</scope>
</reference>